<evidence type="ECO:0000256" key="2">
    <source>
        <dbReference type="ARBA" id="ARBA00022448"/>
    </source>
</evidence>
<dbReference type="InterPro" id="IPR006059">
    <property type="entry name" value="SBP"/>
</dbReference>
<evidence type="ECO:0000256" key="1">
    <source>
        <dbReference type="ARBA" id="ARBA00008520"/>
    </source>
</evidence>
<dbReference type="EMBL" id="JBHMAG010000003">
    <property type="protein sequence ID" value="MFB9750497.1"/>
    <property type="molecule type" value="Genomic_DNA"/>
</dbReference>
<dbReference type="PANTHER" id="PTHR30061">
    <property type="entry name" value="MALTOSE-BINDING PERIPLASMIC PROTEIN"/>
    <property type="match status" value="1"/>
</dbReference>
<name>A0ABV5VQE7_9BACL</name>
<dbReference type="Gene3D" id="3.40.190.10">
    <property type="entry name" value="Periplasmic binding protein-like II"/>
    <property type="match status" value="2"/>
</dbReference>
<proteinExistence type="inferred from homology"/>
<keyword evidence="2" id="KW-0813">Transport</keyword>
<organism evidence="4 5">
    <name type="scientific">Paenibacillus hodogayensis</name>
    <dbReference type="NCBI Taxonomy" id="279208"/>
    <lineage>
        <taxon>Bacteria</taxon>
        <taxon>Bacillati</taxon>
        <taxon>Bacillota</taxon>
        <taxon>Bacilli</taxon>
        <taxon>Bacillales</taxon>
        <taxon>Paenibacillaceae</taxon>
        <taxon>Paenibacillus</taxon>
    </lineage>
</organism>
<evidence type="ECO:0000313" key="4">
    <source>
        <dbReference type="EMBL" id="MFB9750497.1"/>
    </source>
</evidence>
<dbReference type="Pfam" id="PF13416">
    <property type="entry name" value="SBP_bac_8"/>
    <property type="match status" value="1"/>
</dbReference>
<protein>
    <submittedName>
        <fullName evidence="4">Extracellular solute-binding protein</fullName>
    </submittedName>
</protein>
<keyword evidence="3" id="KW-0732">Signal</keyword>
<dbReference type="RefSeq" id="WP_344907005.1">
    <property type="nucleotide sequence ID" value="NZ_BAAAYO010000005.1"/>
</dbReference>
<gene>
    <name evidence="4" type="ORF">ACFFNY_02840</name>
</gene>
<comment type="similarity">
    <text evidence="1">Belongs to the bacterial solute-binding protein 1 family.</text>
</comment>
<dbReference type="SUPFAM" id="SSF53850">
    <property type="entry name" value="Periplasmic binding protein-like II"/>
    <property type="match status" value="1"/>
</dbReference>
<accession>A0ABV5VQE7</accession>
<evidence type="ECO:0000256" key="3">
    <source>
        <dbReference type="ARBA" id="ARBA00022729"/>
    </source>
</evidence>
<dbReference type="PANTHER" id="PTHR30061:SF50">
    <property type="entry name" value="MALTOSE_MALTODEXTRIN-BINDING PERIPLASMIC PROTEIN"/>
    <property type="match status" value="1"/>
</dbReference>
<evidence type="ECO:0000313" key="5">
    <source>
        <dbReference type="Proteomes" id="UP001589619"/>
    </source>
</evidence>
<sequence length="449" mass="48794">MLRHKNWLLLVAAACFVVILASALFSGPGIRTKPSSGTGGEVNEPAPVAGKAEKQLRMAVSMQSKPFALLQQLKEQYESTHPGVEVVLENMPEENAYAKLKKAAQLGEAPDVMLLDNSWVSEFAALGYLQPVDSLLTGSLQAEQMEQALAQVKWNGYVWGIPKNLDAYVVVYNAKRLSEWGEKPPNTSDELLALHKLTHKPEEGKYGIYLNVTDSRAFVSAARMLGGGKTVSKTAPFELADPGVQRALESFLFQPGDPAKEESRTLAKSFPRTSETFKPWDQLAQGKLTGYITTFSEWKQNDAPAFAMSALPLPKGEELWKGPWLSGKSFSISAKSEAGKEAFDLIRELVSTPASLKFWNVGGGLPAQTGIYVSSIKSDPAFKSVAAYIDQDDALPSVPQRAKQMAALQGQLESLWKGETAFKAFADRTVAEWNAIRPPASPASATTAK</sequence>
<dbReference type="Proteomes" id="UP001589619">
    <property type="component" value="Unassembled WGS sequence"/>
</dbReference>
<comment type="caution">
    <text evidence="4">The sequence shown here is derived from an EMBL/GenBank/DDBJ whole genome shotgun (WGS) entry which is preliminary data.</text>
</comment>
<keyword evidence="5" id="KW-1185">Reference proteome</keyword>
<reference evidence="4 5" key="1">
    <citation type="submission" date="2024-09" db="EMBL/GenBank/DDBJ databases">
        <authorList>
            <person name="Sun Q."/>
            <person name="Mori K."/>
        </authorList>
    </citation>
    <scope>NUCLEOTIDE SEQUENCE [LARGE SCALE GENOMIC DNA]</scope>
    <source>
        <strain evidence="4 5">JCM 12520</strain>
    </source>
</reference>